<feature type="transmembrane region" description="Helical" evidence="1">
    <location>
        <begin position="27"/>
        <end position="46"/>
    </location>
</feature>
<dbReference type="AlphaFoldDB" id="X8DKL3"/>
<keyword evidence="1" id="KW-0472">Membrane</keyword>
<keyword evidence="1" id="KW-0812">Transmembrane</keyword>
<keyword evidence="1" id="KW-1133">Transmembrane helix</keyword>
<reference evidence="2" key="1">
    <citation type="submission" date="2014-01" db="EMBL/GenBank/DDBJ databases">
        <authorList>
            <person name="Brown-Elliot B."/>
            <person name="Wallace R."/>
            <person name="Lenaerts A."/>
            <person name="Ordway D."/>
            <person name="DeGroote M.A."/>
            <person name="Parker T."/>
            <person name="Sizemore C."/>
            <person name="Tallon L.J."/>
            <person name="Sadzewicz L.K."/>
            <person name="Sengamalay N."/>
            <person name="Fraser C.M."/>
            <person name="Hine E."/>
            <person name="Shefchek K.A."/>
            <person name="Das S.P."/>
            <person name="Tettelin H."/>
        </authorList>
    </citation>
    <scope>NUCLEOTIDE SEQUENCE [LARGE SCALE GENOMIC DNA]</scope>
    <source>
        <strain evidence="2">4042</strain>
    </source>
</reference>
<proteinExistence type="predicted"/>
<protein>
    <submittedName>
        <fullName evidence="2">Putative fatty acid hydroxylase</fullName>
    </submittedName>
</protein>
<dbReference type="PATRIC" id="fig|1299334.3.peg.1607"/>
<evidence type="ECO:0000313" key="2">
    <source>
        <dbReference type="EMBL" id="EUA68924.1"/>
    </source>
</evidence>
<sequence length="107" mass="12445">MIGAMLVAALAMRIALGDWQITDALVSASIVTAFPFLEWAIHVFILHWRPKHIGKLVIDPLLAHKHRQHHADPASRPWYLYRPRRCRGYSPAPLLLHYWRFRESGWG</sequence>
<evidence type="ECO:0000256" key="1">
    <source>
        <dbReference type="SAM" id="Phobius"/>
    </source>
</evidence>
<comment type="caution">
    <text evidence="2">The sequence shown here is derived from an EMBL/GenBank/DDBJ whole genome shotgun (WGS) entry which is preliminary data.</text>
</comment>
<dbReference type="EMBL" id="JAOB01000013">
    <property type="protein sequence ID" value="EUA68924.1"/>
    <property type="molecule type" value="Genomic_DNA"/>
</dbReference>
<name>X8DKL3_MYCXE</name>
<organism evidence="2">
    <name type="scientific">Mycobacterium xenopi 4042</name>
    <dbReference type="NCBI Taxonomy" id="1299334"/>
    <lineage>
        <taxon>Bacteria</taxon>
        <taxon>Bacillati</taxon>
        <taxon>Actinomycetota</taxon>
        <taxon>Actinomycetes</taxon>
        <taxon>Mycobacteriales</taxon>
        <taxon>Mycobacteriaceae</taxon>
        <taxon>Mycobacterium</taxon>
    </lineage>
</organism>
<accession>X8DKL3</accession>
<gene>
    <name evidence="2" type="ORF">I553_2112</name>
</gene>